<sequence>MHYPRFPMPKRQARPPKARRASCVVRFATINIRRIGARRPPLRYLASIMTSGLGNQPPPRPAL</sequence>
<proteinExistence type="predicted"/>
<keyword evidence="3" id="KW-0614">Plasmid</keyword>
<organism evidence="3 4">
    <name type="scientific">Azospirillum argentinense</name>
    <dbReference type="NCBI Taxonomy" id="2970906"/>
    <lineage>
        <taxon>Bacteria</taxon>
        <taxon>Pseudomonadati</taxon>
        <taxon>Pseudomonadota</taxon>
        <taxon>Alphaproteobacteria</taxon>
        <taxon>Rhodospirillales</taxon>
        <taxon>Azospirillaceae</taxon>
        <taxon>Azospirillum</taxon>
    </lineage>
</organism>
<geneLocation type="plasmid" evidence="3">
    <name>p3unnamed</name>
</geneLocation>
<dbReference type="EMBL" id="VEWN01000002">
    <property type="protein sequence ID" value="KAA1057530.1"/>
    <property type="molecule type" value="Genomic_DNA"/>
</dbReference>
<dbReference type="Proteomes" id="UP000236268">
    <property type="component" value="Unassembled WGS sequence"/>
</dbReference>
<evidence type="ECO:0000313" key="5">
    <source>
        <dbReference type="Proteomes" id="UP000325333"/>
    </source>
</evidence>
<feature type="region of interest" description="Disordered" evidence="1">
    <location>
        <begin position="1"/>
        <end position="20"/>
    </location>
</feature>
<reference evidence="2 5" key="2">
    <citation type="submission" date="2019-07" db="EMBL/GenBank/DDBJ databases">
        <title>Genome sequencing of the stress-tolerant strain Azospirillum brasilense Az19.</title>
        <authorList>
            <person name="Maroniche G.A."/>
            <person name="Garcia J.E."/>
            <person name="Pagnussat L."/>
            <person name="Amenta M."/>
            <person name="Creus C.M."/>
        </authorList>
    </citation>
    <scope>NUCLEOTIDE SEQUENCE [LARGE SCALE GENOMIC DNA]</scope>
    <source>
        <strain evidence="2 5">Az19</strain>
    </source>
</reference>
<feature type="compositionally biased region" description="Basic residues" evidence="1">
    <location>
        <begin position="11"/>
        <end position="20"/>
    </location>
</feature>
<dbReference type="Proteomes" id="UP000325333">
    <property type="component" value="Unassembled WGS sequence"/>
</dbReference>
<comment type="caution">
    <text evidence="3">The sequence shown here is derived from an EMBL/GenBank/DDBJ whole genome shotgun (WGS) entry which is preliminary data.</text>
</comment>
<name>A0A2K1G4H4_9PROT</name>
<dbReference type="AlphaFoldDB" id="A0A2K1G4H4"/>
<evidence type="ECO:0000313" key="3">
    <source>
        <dbReference type="EMBL" id="PNQ99683.1"/>
    </source>
</evidence>
<accession>A0A2K1G4H4</accession>
<dbReference type="EMBL" id="POWG01000005">
    <property type="protein sequence ID" value="PNQ99683.1"/>
    <property type="molecule type" value="Genomic_DNA"/>
</dbReference>
<evidence type="ECO:0000313" key="4">
    <source>
        <dbReference type="Proteomes" id="UP000236268"/>
    </source>
</evidence>
<protein>
    <submittedName>
        <fullName evidence="3">Uncharacterized protein</fullName>
    </submittedName>
</protein>
<reference evidence="3 4" key="1">
    <citation type="submission" date="2018-01" db="EMBL/GenBank/DDBJ databases">
        <title>Whole genome sequence of Azospirillum brasilense REC3 isolated from strawberry roots.</title>
        <authorList>
            <person name="Fontana C.A."/>
            <person name="Salazar S.M."/>
            <person name="Bassi D."/>
            <person name="Puglisi E."/>
            <person name="Lovaisa N.C."/>
            <person name="Toffoli L.M."/>
            <person name="Pedraza R."/>
            <person name="Cocconcelli P.S."/>
        </authorList>
    </citation>
    <scope>NUCLEOTIDE SEQUENCE [LARGE SCALE GENOMIC DNA]</scope>
    <source>
        <strain evidence="3 4">REC3</strain>
        <plasmid evidence="3">p3unnamed</plasmid>
    </source>
</reference>
<gene>
    <name evidence="3" type="ORF">C1S70_06920</name>
    <name evidence="2" type="ORF">FH063_001698</name>
</gene>
<evidence type="ECO:0000256" key="1">
    <source>
        <dbReference type="SAM" id="MobiDB-lite"/>
    </source>
</evidence>
<evidence type="ECO:0000313" key="2">
    <source>
        <dbReference type="EMBL" id="KAA1057530.1"/>
    </source>
</evidence>